<feature type="compositionally biased region" description="Polar residues" evidence="1">
    <location>
        <begin position="92"/>
        <end position="106"/>
    </location>
</feature>
<comment type="caution">
    <text evidence="2">The sequence shown here is derived from an EMBL/GenBank/DDBJ whole genome shotgun (WGS) entry which is preliminary data.</text>
</comment>
<evidence type="ECO:0000256" key="1">
    <source>
        <dbReference type="SAM" id="MobiDB-lite"/>
    </source>
</evidence>
<reference evidence="2 3" key="1">
    <citation type="submission" date="2018-09" db="EMBL/GenBank/DDBJ databases">
        <title>Genomic investigation of the strawberry pathogen Phytophthora fragariae indicates pathogenicity is determined by transcriptional variation in three key races.</title>
        <authorList>
            <person name="Adams T.M."/>
            <person name="Armitage A.D."/>
            <person name="Sobczyk M.K."/>
            <person name="Bates H.J."/>
            <person name="Dunwell J.M."/>
            <person name="Nellist C.F."/>
            <person name="Harrison R.J."/>
        </authorList>
    </citation>
    <scope>NUCLEOTIDE SEQUENCE [LARGE SCALE GENOMIC DNA]</scope>
    <source>
        <strain evidence="2 3">SCRP249</strain>
    </source>
</reference>
<proteinExistence type="predicted"/>
<dbReference type="Proteomes" id="UP000429607">
    <property type="component" value="Unassembled WGS sequence"/>
</dbReference>
<accession>A0A6A3FXH3</accession>
<sequence>MRWPYPAYPCASWPANLKMKANVEESMYLYGYVENICIVKDLQLVFYFEAVDMGYCNSKPANMLSGDDACLERPLALVPWVACVGSTDELQQTIQQPSSRSPSGVLTQDGRPR</sequence>
<feature type="region of interest" description="Disordered" evidence="1">
    <location>
        <begin position="92"/>
        <end position="113"/>
    </location>
</feature>
<evidence type="ECO:0000313" key="2">
    <source>
        <dbReference type="EMBL" id="KAE8950855.1"/>
    </source>
</evidence>
<organism evidence="2 3">
    <name type="scientific">Phytophthora rubi</name>
    <dbReference type="NCBI Taxonomy" id="129364"/>
    <lineage>
        <taxon>Eukaryota</taxon>
        <taxon>Sar</taxon>
        <taxon>Stramenopiles</taxon>
        <taxon>Oomycota</taxon>
        <taxon>Peronosporomycetes</taxon>
        <taxon>Peronosporales</taxon>
        <taxon>Peronosporaceae</taxon>
        <taxon>Phytophthora</taxon>
    </lineage>
</organism>
<gene>
    <name evidence="2" type="ORF">PR001_g33979</name>
</gene>
<dbReference type="EMBL" id="QXFV01013461">
    <property type="protein sequence ID" value="KAE8950855.1"/>
    <property type="molecule type" value="Genomic_DNA"/>
</dbReference>
<name>A0A6A3FXH3_9STRA</name>
<evidence type="ECO:0000313" key="3">
    <source>
        <dbReference type="Proteomes" id="UP000429607"/>
    </source>
</evidence>
<protein>
    <submittedName>
        <fullName evidence="2">Uncharacterized protein</fullName>
    </submittedName>
</protein>
<dbReference type="AlphaFoldDB" id="A0A6A3FXH3"/>